<evidence type="ECO:0000313" key="2">
    <source>
        <dbReference type="Proteomes" id="UP001276659"/>
    </source>
</evidence>
<evidence type="ECO:0000313" key="1">
    <source>
        <dbReference type="EMBL" id="KAK3170063.1"/>
    </source>
</evidence>
<comment type="caution">
    <text evidence="1">The sequence shown here is derived from an EMBL/GenBank/DDBJ whole genome shotgun (WGS) entry which is preliminary data.</text>
</comment>
<dbReference type="EMBL" id="JASNWA010000009">
    <property type="protein sequence ID" value="KAK3170063.1"/>
    <property type="molecule type" value="Genomic_DNA"/>
</dbReference>
<organism evidence="1 2">
    <name type="scientific">Lepraria neglecta</name>
    <dbReference type="NCBI Taxonomy" id="209136"/>
    <lineage>
        <taxon>Eukaryota</taxon>
        <taxon>Fungi</taxon>
        <taxon>Dikarya</taxon>
        <taxon>Ascomycota</taxon>
        <taxon>Pezizomycotina</taxon>
        <taxon>Lecanoromycetes</taxon>
        <taxon>OSLEUM clade</taxon>
        <taxon>Lecanoromycetidae</taxon>
        <taxon>Lecanorales</taxon>
        <taxon>Lecanorineae</taxon>
        <taxon>Stereocaulaceae</taxon>
        <taxon>Lepraria</taxon>
    </lineage>
</organism>
<dbReference type="Proteomes" id="UP001276659">
    <property type="component" value="Unassembled WGS sequence"/>
</dbReference>
<sequence length="278" mass="30825">MELVDLIVDLAEYWPHVTCDMKKPLKFPRKVSTNTTINGNVIMRTEVDLAPQGYEDTTEDSFLLRSPPLGALDSEVKSSLAQSVQKAQSGFLKNPHAIGIHATIDNAPARSAFMHVAEPLMHKEKLNGWLPPRGRSPARMIIFETVNYPRDCPPHREPNLWCHLRVSSGTLPGAISPALLTANIPTHVPTLPPLASGIRLNQSGILINTWRFDDDVNAFKPNARELDQLVDTGILPVDTDKKKHMDVALQKHRDRVDFFGKLKEADSIGAWARGTPGN</sequence>
<accession>A0AAD9Z5V6</accession>
<name>A0AAD9Z5V6_9LECA</name>
<proteinExistence type="predicted"/>
<keyword evidence="2" id="KW-1185">Reference proteome</keyword>
<protein>
    <submittedName>
        <fullName evidence="1">Uncharacterized protein</fullName>
    </submittedName>
</protein>
<dbReference type="AlphaFoldDB" id="A0AAD9Z5V6"/>
<gene>
    <name evidence="1" type="ORF">OEA41_009448</name>
</gene>
<reference evidence="1" key="1">
    <citation type="submission" date="2022-11" db="EMBL/GenBank/DDBJ databases">
        <title>Chromosomal genome sequence assembly and mating type (MAT) locus characterization of the leprose asexual lichenized fungus Lepraria neglecta (Nyl.) Erichsen.</title>
        <authorList>
            <person name="Allen J.L."/>
            <person name="Pfeffer B."/>
        </authorList>
    </citation>
    <scope>NUCLEOTIDE SEQUENCE</scope>
    <source>
        <strain evidence="1">Allen 5258</strain>
    </source>
</reference>